<dbReference type="Pfam" id="PF18676">
    <property type="entry name" value="MBG_2"/>
    <property type="match status" value="1"/>
</dbReference>
<feature type="domain" description="Ig-like" evidence="6">
    <location>
        <begin position="2061"/>
        <end position="2129"/>
    </location>
</feature>
<feature type="domain" description="YDG" evidence="3">
    <location>
        <begin position="1060"/>
        <end position="1135"/>
    </location>
</feature>
<name>A0A3S3TZA0_9FLAO</name>
<dbReference type="InterPro" id="IPR044023">
    <property type="entry name" value="Ig_7"/>
</dbReference>
<dbReference type="Pfam" id="PF19081">
    <property type="entry name" value="Ig_7"/>
    <property type="match status" value="9"/>
</dbReference>
<organism evidence="7 8">
    <name type="scientific">Flavobacterium cerinum</name>
    <dbReference type="NCBI Taxonomy" id="2502784"/>
    <lineage>
        <taxon>Bacteria</taxon>
        <taxon>Pseudomonadati</taxon>
        <taxon>Bacteroidota</taxon>
        <taxon>Flavobacteriia</taxon>
        <taxon>Flavobacteriales</taxon>
        <taxon>Flavobacteriaceae</taxon>
        <taxon>Flavobacterium</taxon>
    </lineage>
</organism>
<feature type="domain" description="YDG" evidence="3">
    <location>
        <begin position="462"/>
        <end position="538"/>
    </location>
</feature>
<feature type="domain" description="MBG" evidence="4">
    <location>
        <begin position="1317"/>
        <end position="1390"/>
    </location>
</feature>
<dbReference type="SUPFAM" id="SSF49373">
    <property type="entry name" value="Invasin/intimin cell-adhesion fragments"/>
    <property type="match status" value="2"/>
</dbReference>
<evidence type="ECO:0000256" key="1">
    <source>
        <dbReference type="ARBA" id="ARBA00022729"/>
    </source>
</evidence>
<proteinExistence type="predicted"/>
<feature type="domain" description="YDG" evidence="3">
    <location>
        <begin position="1233"/>
        <end position="1305"/>
    </location>
</feature>
<evidence type="ECO:0000259" key="4">
    <source>
        <dbReference type="Pfam" id="PF18676"/>
    </source>
</evidence>
<dbReference type="Gene3D" id="2.60.40.1080">
    <property type="match status" value="2"/>
</dbReference>
<feature type="domain" description="Ig-like" evidence="6">
    <location>
        <begin position="2133"/>
        <end position="2201"/>
    </location>
</feature>
<evidence type="ECO:0000256" key="2">
    <source>
        <dbReference type="SAM" id="SignalP"/>
    </source>
</evidence>
<accession>A0A3S3TZA0</accession>
<dbReference type="Proteomes" id="UP000287527">
    <property type="component" value="Unassembled WGS sequence"/>
</dbReference>
<feature type="domain" description="Ig-like" evidence="6">
    <location>
        <begin position="2205"/>
        <end position="2273"/>
    </location>
</feature>
<evidence type="ECO:0000313" key="8">
    <source>
        <dbReference type="Proteomes" id="UP000287527"/>
    </source>
</evidence>
<feature type="domain" description="Ig-like" evidence="6">
    <location>
        <begin position="2565"/>
        <end position="2634"/>
    </location>
</feature>
<feature type="domain" description="YDG" evidence="3">
    <location>
        <begin position="1142"/>
        <end position="1223"/>
    </location>
</feature>
<evidence type="ECO:0000313" key="7">
    <source>
        <dbReference type="EMBL" id="RWW98742.1"/>
    </source>
</evidence>
<dbReference type="RefSeq" id="WP_128390318.1">
    <property type="nucleotide sequence ID" value="NZ_SBII01000009.1"/>
</dbReference>
<dbReference type="Pfam" id="PF18962">
    <property type="entry name" value="Por_Secre_tail"/>
    <property type="match status" value="1"/>
</dbReference>
<dbReference type="NCBIfam" id="TIGR04183">
    <property type="entry name" value="Por_Secre_tail"/>
    <property type="match status" value="1"/>
</dbReference>
<reference evidence="7 8" key="1">
    <citation type="submission" date="2019-01" db="EMBL/GenBank/DDBJ databases">
        <title>Flavobacterium sp. nov.,isolated from freshwater.</title>
        <authorList>
            <person name="Zhang R."/>
            <person name="Du Z.-J."/>
        </authorList>
    </citation>
    <scope>NUCLEOTIDE SEQUENCE [LARGE SCALE GENOMIC DNA]</scope>
    <source>
        <strain evidence="7 8">1E403</strain>
    </source>
</reference>
<dbReference type="InterPro" id="IPR026444">
    <property type="entry name" value="Secre_tail"/>
</dbReference>
<dbReference type="Pfam" id="PF18657">
    <property type="entry name" value="YDG"/>
    <property type="match status" value="10"/>
</dbReference>
<feature type="signal peptide" evidence="2">
    <location>
        <begin position="1"/>
        <end position="27"/>
    </location>
</feature>
<feature type="domain" description="YDG" evidence="3">
    <location>
        <begin position="892"/>
        <end position="966"/>
    </location>
</feature>
<feature type="domain" description="Secretion system C-terminal sorting" evidence="5">
    <location>
        <begin position="2941"/>
        <end position="3005"/>
    </location>
</feature>
<feature type="domain" description="Ig-like" evidence="6">
    <location>
        <begin position="2493"/>
        <end position="2561"/>
    </location>
</feature>
<feature type="domain" description="YDG" evidence="3">
    <location>
        <begin position="973"/>
        <end position="1050"/>
    </location>
</feature>
<feature type="domain" description="Ig-like" evidence="6">
    <location>
        <begin position="2277"/>
        <end position="2345"/>
    </location>
</feature>
<dbReference type="InterPro" id="IPR013783">
    <property type="entry name" value="Ig-like_fold"/>
</dbReference>
<keyword evidence="1 2" id="KW-0732">Signal</keyword>
<keyword evidence="8" id="KW-1185">Reference proteome</keyword>
<feature type="domain" description="YDG" evidence="3">
    <location>
        <begin position="725"/>
        <end position="800"/>
    </location>
</feature>
<comment type="caution">
    <text evidence="7">The sequence shown here is derived from an EMBL/GenBank/DDBJ whole genome shotgun (WGS) entry which is preliminary data.</text>
</comment>
<dbReference type="Gene3D" id="3.30.160.710">
    <property type="match status" value="1"/>
</dbReference>
<feature type="domain" description="Ig-like" evidence="6">
    <location>
        <begin position="2421"/>
        <end position="2489"/>
    </location>
</feature>
<feature type="domain" description="Ig-like" evidence="6">
    <location>
        <begin position="2651"/>
        <end position="2705"/>
    </location>
</feature>
<dbReference type="InterPro" id="IPR041248">
    <property type="entry name" value="YDG"/>
</dbReference>
<dbReference type="EMBL" id="SBII01000009">
    <property type="protein sequence ID" value="RWW98742.1"/>
    <property type="molecule type" value="Genomic_DNA"/>
</dbReference>
<evidence type="ECO:0000259" key="5">
    <source>
        <dbReference type="Pfam" id="PF18962"/>
    </source>
</evidence>
<dbReference type="Gene3D" id="2.60.40.10">
    <property type="entry name" value="Immunoglobulins"/>
    <property type="match status" value="1"/>
</dbReference>
<feature type="domain" description="YDG" evidence="3">
    <location>
        <begin position="368"/>
        <end position="448"/>
    </location>
</feature>
<evidence type="ECO:0000259" key="3">
    <source>
        <dbReference type="Pfam" id="PF18657"/>
    </source>
</evidence>
<protein>
    <submittedName>
        <fullName evidence="7">T9SS type A sorting domain-containing protein</fullName>
    </submittedName>
</protein>
<dbReference type="InterPro" id="IPR008964">
    <property type="entry name" value="Invasin/intimin_cell_adhesion"/>
</dbReference>
<evidence type="ECO:0000259" key="6">
    <source>
        <dbReference type="Pfam" id="PF19081"/>
    </source>
</evidence>
<dbReference type="OrthoDB" id="9805017at2"/>
<feature type="domain" description="Ig-like" evidence="6">
    <location>
        <begin position="2349"/>
        <end position="2417"/>
    </location>
</feature>
<dbReference type="InterPro" id="IPR041286">
    <property type="entry name" value="MBG_2"/>
</dbReference>
<sequence>MIQLLHQKMLRKLLATLLFLSVGVSWGQTAYTLTHGTGQAATTVTGITASYNGVSGGCSTTANSGTNLQLTLTAQAGYTFTITSIEGTAVRSSAGLPNFNFQLINNGTVNGTPVNNIPSTSSCGGGTVVPTITVATANQTVTAGNTATINVVRGGSGSGYSHMKTFIIKGVVTPTVFIGAVTPTTLPDFSTTLGTPSDSQSFTVDSGTGITGNITATAGAHFFVSLDNSTFTSSVSFANPAVGQTRTVYVRFNPSTTGTKLGSVALSSTGVASKIVSVKGIIGIAPVISSVLTKSTVYSTTDTYNISTSTGTAPIIYSADLTGIPAGATFTGSTISFADNFPVGNYNIPITATNGFGTVTATLVYSRTAKALTLTGGTAQNKIYDGLTDVTLTAPPSLGGILMGDDVTLTGTPVSAFTTSVTGNHPIAITSGYTLTGTNAGNYTLTLPQQPTGLTATITAGEITITGILVGNKIYDGTTTATITGTPILNGIANSEAITLDAATATALFATNQTGTAIPITVSGYTLSGSTSANYTLQLPSGFTADITAKELTISGIQIQNKLEDGTTSATITGTPALVGVINSDDVTLDSSAATAVFTTASVGAAIPVTVTGYTLNGTAIGNYTLQQPQGLIANITSATLQNQTITFDPLTTVTYGDTPFVLTATAVPSGLTVTYTSSDENVATVSGNIVTVVGIGSTTITANQAGNASFNPAPTVTQSLVVNKKTLTVAGATVDSKTYNKTIDAVLSNGTLSGIVGTDVVVLDGSTGTFASDDVANGIVVTPQYSISGADAGKYLLAQPALTGNILPKALTLATPAANNKMYDATTTATITGTLSGILSGDTVTYNGTGTFPSADAGTGITVTSTATLTGADAANYVLTQPTGLTANITKHNVTVNAIANNKAYDRTTNAVITATLNGVIGTDDVQITGNGLFNNFNVGINKPVTSNLVLSGLQANNYTLVQPTGLIASITPKNLTVDVTTTIVTPKNYDGTATASLTNTVLNGIVPGDEANVAAQTGAFAQTTPGTGITVNSLVLTGSAAGNYALIQPGSLTGTILPAVLTISSAAAQNKIYDKTNSAIITGTLAGIIPAEVVTFNGTGTFASVNVANGITVNATISLSGANASNYVLTQPTGLTANITPIALTVTATAQDKQYNGNTDTTVNGAQITAGSILPGDNVTLVSASVAGSFNNANVGTGKPVSAVFLIQGTDAANYTVTAQTYPAAITNLTLTADTTNALVATKIYDNNTNAVLTGVVLNGVLSGDTVNATTGNFASANAGTGIPVTITLSGAQAANYILTQPTTAPSGTISKKALTATADNKTKNQGAANPALTITYSGFVTGQTSANASGFIAPTANTTAVTGSPMGAYPITLTGGTSDNYDLNLVNDWLIVSPPTTTLFPSGTIWSNGITDGTPYLYNPYTIGDNVPASTYIDVSGIGRGSGIAGNAATGRYNANGWGLTFDSNDYFYFTITPKAGYKLNLTNFIYSGQASGTGPNTYAVKSSADNYTATIAGGGANGTINLSAGTYQNVTQPITFRVYAWGGNSATGTFSINDFSFSGSVIQAPTPVAPVINSTLVGNSNAGNTATYQITTTGTPVITLTAANLPAGASINNSGLISFDGTTPVGVYNITLNATSFYGTNTKTLVYTVNKINQILTFDPDPIPTKFMGDPDFVLEASSSTALPITSWVSSNPAVATIAADGTVTILSVGTTTLTASNLGDASYNPVSAGRLLTVLPKPILLATPTPITIIAVEGQGASAAVQLTAVTGTDLVPVAGTISLTVTTGFEIATDMGAYGNSGSFTYTGGAINQINPLIYVRLAAGHAVGTYTGTLTLSGGNATLTIPLNATVEHTPEITTTAANFGPYCAGSTNTVSLSYTTQGTFNTTSFYVQHSDATGVFPNDFTNIISTASASATITATLPSTLVAGNYKLRVVNLSSGLVIPSTNDNGSNVVINALPTLSAVTTACTENSAPIHLAGLLANGSFTVNYTINGGSVVQVLDVLADALGNATFNIPVTAANGGQIVTITELIRTDIAPACNTVFSTNNTVALIITPAPTATPLAFCSASTVANLTATGTDLKWYAALTGGQALANTEVIATGNYYVSQTINGCESTRTLVAVTVNVTPAPTAVPLAFCSASTVANLTATGTDLKWYAALTGGQALANTEVIATGNYYVSQTVNGCESTRTEVAITVNVTPAPTAAPLAFCSASTVANLTATGTDLKWYAALTGGSVLVNTSTITTGNYYVSQTINGCESTRTEVAVTVNVTPAPTAAPLAFCSVSTVANLTATGTDLKWYTVLTGGLVLANTEAIATGNYYVSQTLNGCESTRTEVAVTVNVTPAPTAAPLAFCSASTVANLTATGTNLKWYAALTGGQVLANTEAIATGNYYVSQTMNGCESTRTEVAVSVNVTPAPTAAPLAFCSASTVANLTATGTNLKWYVALTGGSVLVNTSTITTGNYYVSQTINGCESTRTLVAVTVNVTPAPTAAPLAFCSASTVANLMATGTNLKWYAALTGGLVLANSEAITTGNYYVSQTMNGCESTRTEVAVTVNVTPAPTAVPLSFCSASTVANLTATGTNLKWYSSLTGGSILANTEVLTTGNYYVSQTINGCESARTEVAVNMNPTAVPTAAPMVFCQQAFGLNLVATGTNLKWYTAATGGTLVTETTPLVSGNYYVSQTIDGCESLRTAVLITINITPAPTAGPLTFCHSATVANLIATGTDLKWYGYSTSGPVLENTTSLTTGNYYVSQTINGCESTRTLVAVTITITTAPFGVAQTFCENATVANLVATGTDLKWYTAPTGGSVLENTASLTTGNYYVSQTINGCESPRKMIFVTTNTTIAPQGQTEQLFTEGSTIADLEVQGENIKWYPTEADAIAGTNQLPANTVLVNETTYYATQTIGCESNEVLAVTVTITLGVHEVEKFTFSYYPNPVINELHIKAENTITNVTVYSLSGQEVMNQKWNKEEGVLDMSSLQAEIYLVKVNFGTFEKIIKVVRNHK</sequence>
<feature type="chain" id="PRO_5018777022" evidence="2">
    <location>
        <begin position="28"/>
        <end position="3012"/>
    </location>
</feature>
<feature type="domain" description="YDG" evidence="3">
    <location>
        <begin position="809"/>
        <end position="884"/>
    </location>
</feature>
<gene>
    <name evidence="7" type="ORF">EPI11_12495</name>
</gene>
<feature type="domain" description="YDG" evidence="3">
    <location>
        <begin position="548"/>
        <end position="629"/>
    </location>
</feature>